<dbReference type="Proteomes" id="UP000661507">
    <property type="component" value="Unassembled WGS sequence"/>
</dbReference>
<dbReference type="EMBL" id="BMKW01000002">
    <property type="protein sequence ID" value="GGJ07303.1"/>
    <property type="molecule type" value="Genomic_DNA"/>
</dbReference>
<accession>A0A917KBJ5</accession>
<comment type="caution">
    <text evidence="1">The sequence shown here is derived from an EMBL/GenBank/DDBJ whole genome shotgun (WGS) entry which is preliminary data.</text>
</comment>
<organism evidence="1 2">
    <name type="scientific">Neoroseomonas lacus</name>
    <dbReference type="NCBI Taxonomy" id="287609"/>
    <lineage>
        <taxon>Bacteria</taxon>
        <taxon>Pseudomonadati</taxon>
        <taxon>Pseudomonadota</taxon>
        <taxon>Alphaproteobacteria</taxon>
        <taxon>Acetobacterales</taxon>
        <taxon>Acetobacteraceae</taxon>
        <taxon>Neoroseomonas</taxon>
    </lineage>
</organism>
<gene>
    <name evidence="1" type="ORF">GCM10011320_12770</name>
</gene>
<reference evidence="1" key="2">
    <citation type="submission" date="2020-09" db="EMBL/GenBank/DDBJ databases">
        <authorList>
            <person name="Sun Q."/>
            <person name="Zhou Y."/>
        </authorList>
    </citation>
    <scope>NUCLEOTIDE SEQUENCE</scope>
    <source>
        <strain evidence="1">CGMCC 1.3617</strain>
    </source>
</reference>
<evidence type="ECO:0000313" key="1">
    <source>
        <dbReference type="EMBL" id="GGJ07303.1"/>
    </source>
</evidence>
<evidence type="ECO:0000313" key="2">
    <source>
        <dbReference type="Proteomes" id="UP000661507"/>
    </source>
</evidence>
<proteinExistence type="predicted"/>
<sequence length="243" mass="25289">MSIAVHYPCHSGSGAPRALSVAAIRAVAAQVRQQIAREPDSLAVTVAALLQAGQGVAVNGRTIGVVWDLAHSLRDEGGRRVLGICDTDPEEPDCAFVSVNAELTEHRPDLALSTAAHEFGHVLFDVPAALQTGMRRFRAVAADAAALDRVGRSAEGRANEFMGALLAPPVALHTRLLAHARSEGLRFARGPHQGRPGSPILAAGNPVDGLAGVLAALAGDFGVSERFIAVRLARYGLLEGSVP</sequence>
<reference evidence="1" key="1">
    <citation type="journal article" date="2014" name="Int. J. Syst. Evol. Microbiol.">
        <title>Complete genome sequence of Corynebacterium casei LMG S-19264T (=DSM 44701T), isolated from a smear-ripened cheese.</title>
        <authorList>
            <consortium name="US DOE Joint Genome Institute (JGI-PGF)"/>
            <person name="Walter F."/>
            <person name="Albersmeier A."/>
            <person name="Kalinowski J."/>
            <person name="Ruckert C."/>
        </authorList>
    </citation>
    <scope>NUCLEOTIDE SEQUENCE</scope>
    <source>
        <strain evidence="1">CGMCC 1.3617</strain>
    </source>
</reference>
<name>A0A917KBJ5_9PROT</name>
<dbReference type="RefSeq" id="WP_188966057.1">
    <property type="nucleotide sequence ID" value="NZ_BMKW01000002.1"/>
</dbReference>
<protein>
    <recommendedName>
        <fullName evidence="3">IrrE N-terminal-like domain-containing protein</fullName>
    </recommendedName>
</protein>
<evidence type="ECO:0008006" key="3">
    <source>
        <dbReference type="Google" id="ProtNLM"/>
    </source>
</evidence>
<keyword evidence="2" id="KW-1185">Reference proteome</keyword>
<dbReference type="AlphaFoldDB" id="A0A917KBJ5"/>